<dbReference type="RefSeq" id="WP_214158469.1">
    <property type="nucleotide sequence ID" value="NZ_JAHBAY010000011.1"/>
</dbReference>
<evidence type="ECO:0000313" key="4">
    <source>
        <dbReference type="Proteomes" id="UP001197247"/>
    </source>
</evidence>
<feature type="signal peptide" evidence="1">
    <location>
        <begin position="1"/>
        <end position="23"/>
    </location>
</feature>
<evidence type="ECO:0000259" key="2">
    <source>
        <dbReference type="Pfam" id="PF26366"/>
    </source>
</evidence>
<name>A0ABS5TM77_9ACTN</name>
<proteinExistence type="predicted"/>
<keyword evidence="4" id="KW-1185">Reference proteome</keyword>
<protein>
    <recommendedName>
        <fullName evidence="2">DUF8094 domain-containing protein</fullName>
    </recommendedName>
</protein>
<dbReference type="PROSITE" id="PS51257">
    <property type="entry name" value="PROKAR_LIPOPROTEIN"/>
    <property type="match status" value="1"/>
</dbReference>
<gene>
    <name evidence="3" type="ORF">KIH74_24390</name>
</gene>
<feature type="domain" description="DUF8094" evidence="2">
    <location>
        <begin position="84"/>
        <end position="323"/>
    </location>
</feature>
<dbReference type="Proteomes" id="UP001197247">
    <property type="component" value="Unassembled WGS sequence"/>
</dbReference>
<reference evidence="3 4" key="1">
    <citation type="submission" date="2021-05" db="EMBL/GenBank/DDBJ databases">
        <title>Kineosporia and Streptomyces sp. nov. two new marine actinobacteria isolated from Coral.</title>
        <authorList>
            <person name="Buangrab K."/>
            <person name="Sutthacheep M."/>
            <person name="Yeemin T."/>
            <person name="Harunari E."/>
            <person name="Igarashi Y."/>
            <person name="Kanchanasin P."/>
            <person name="Tanasupawat S."/>
            <person name="Phongsopitanun W."/>
        </authorList>
    </citation>
    <scope>NUCLEOTIDE SEQUENCE [LARGE SCALE GENOMIC DNA]</scope>
    <source>
        <strain evidence="3 4">J2-2</strain>
    </source>
</reference>
<evidence type="ECO:0000313" key="3">
    <source>
        <dbReference type="EMBL" id="MBT0772105.1"/>
    </source>
</evidence>
<comment type="caution">
    <text evidence="3">The sequence shown here is derived from an EMBL/GenBank/DDBJ whole genome shotgun (WGS) entry which is preliminary data.</text>
</comment>
<accession>A0ABS5TM77</accession>
<keyword evidence="1" id="KW-0732">Signal</keyword>
<dbReference type="EMBL" id="JAHBAY010000011">
    <property type="protein sequence ID" value="MBT0772105.1"/>
    <property type="molecule type" value="Genomic_DNA"/>
</dbReference>
<dbReference type="Pfam" id="PF26366">
    <property type="entry name" value="DUF8094"/>
    <property type="match status" value="1"/>
</dbReference>
<evidence type="ECO:0000256" key="1">
    <source>
        <dbReference type="SAM" id="SignalP"/>
    </source>
</evidence>
<dbReference type="InterPro" id="IPR058407">
    <property type="entry name" value="DUF8094"/>
</dbReference>
<sequence>MNREAGMKRRAALGLLLTPLVVAGCGQNTLVVTAPAADTQVHPVVEAGQARSILDAVDEAVAAGVGADDTTETADARLLGPYLAVLLARARVAEERDQKTDTPDEVTREALVVPRAHGWPRFFLAVGRTSSASTYLVRVLRSDSARAPYGLWAEAMMLPGASLPETATDASVLGADTDGLLLSPKEALAGFAGYLNGEGKGDGAENFRRSEYSDQLLQRLEADQKGLKEVATVSSKHVAVDETPLAMRTDDGGALVIGQLRQTYTVKVKPDSGKVKVKDADLAALAGGKDELQFGKSFTRSAVEVVVLHVPAKDSKERIRVVAAQKGDVEAEVK</sequence>
<feature type="chain" id="PRO_5046898165" description="DUF8094 domain-containing protein" evidence="1">
    <location>
        <begin position="24"/>
        <end position="334"/>
    </location>
</feature>
<organism evidence="3 4">
    <name type="scientific">Kineosporia corallincola</name>
    <dbReference type="NCBI Taxonomy" id="2835133"/>
    <lineage>
        <taxon>Bacteria</taxon>
        <taxon>Bacillati</taxon>
        <taxon>Actinomycetota</taxon>
        <taxon>Actinomycetes</taxon>
        <taxon>Kineosporiales</taxon>
        <taxon>Kineosporiaceae</taxon>
        <taxon>Kineosporia</taxon>
    </lineage>
</organism>